<name>A0A376BUL3_9NEIS</name>
<evidence type="ECO:0000313" key="2">
    <source>
        <dbReference type="Proteomes" id="UP000254209"/>
    </source>
</evidence>
<dbReference type="AlphaFoldDB" id="A0A376BUL3"/>
<organism evidence="1 2">
    <name type="scientific">Alysiella crassa</name>
    <dbReference type="NCBI Taxonomy" id="153491"/>
    <lineage>
        <taxon>Bacteria</taxon>
        <taxon>Pseudomonadati</taxon>
        <taxon>Pseudomonadota</taxon>
        <taxon>Betaproteobacteria</taxon>
        <taxon>Neisseriales</taxon>
        <taxon>Neisseriaceae</taxon>
        <taxon>Alysiella</taxon>
    </lineage>
</organism>
<protein>
    <submittedName>
        <fullName evidence="1">Phage uncharacterized protein, C-terminal domain</fullName>
    </submittedName>
</protein>
<dbReference type="Proteomes" id="UP000254209">
    <property type="component" value="Unassembled WGS sequence"/>
</dbReference>
<dbReference type="InterPro" id="IPR006517">
    <property type="entry name" value="Phage_terminase_lsu-like_C"/>
</dbReference>
<dbReference type="NCBIfam" id="TIGR01630">
    <property type="entry name" value="psiM2_ORF9"/>
    <property type="match status" value="1"/>
</dbReference>
<dbReference type="RefSeq" id="WP_244772970.1">
    <property type="nucleotide sequence ID" value="NZ_CP091519.2"/>
</dbReference>
<proteinExistence type="predicted"/>
<dbReference type="EMBL" id="UFSO01000003">
    <property type="protein sequence ID" value="SSY80646.1"/>
    <property type="molecule type" value="Genomic_DNA"/>
</dbReference>
<dbReference type="STRING" id="1120980.GCA_000745955_00556"/>
<evidence type="ECO:0000313" key="1">
    <source>
        <dbReference type="EMBL" id="SSY80646.1"/>
    </source>
</evidence>
<gene>
    <name evidence="1" type="ORF">NCTC10283_02206</name>
</gene>
<reference evidence="1 2" key="1">
    <citation type="submission" date="2018-06" db="EMBL/GenBank/DDBJ databases">
        <authorList>
            <consortium name="Pathogen Informatics"/>
            <person name="Doyle S."/>
        </authorList>
    </citation>
    <scope>NUCLEOTIDE SEQUENCE [LARGE SCALE GENOMIC DNA]</scope>
    <source>
        <strain evidence="1 2">NCTC10283</strain>
    </source>
</reference>
<dbReference type="Gene3D" id="3.30.420.240">
    <property type="match status" value="1"/>
</dbReference>
<sequence>MAKFSEKISLTELKKRMAQVREEALQRIELHEIELSNDPAEIAKRRAIVLKGDETAFRFFCKTYLPHHFPDDTESVFHSWAYKTLPEITAEPESVSQSAGAPRGEAKTSFAQANCLFNEVRNVKHNTVIVSDTEEQADEIIETIKTELTDNPMLRLDFPEICGQGARWRIGEILTRQGNKFKAYGSGQKIRGAKKKNKRPDAVYLDDLENEDHAENPRLRDKLEKWIARVIQPLGEAGSKIDIIYVGTILCKDSVLARIMNNPFWRSVLFSAIVKYPERMDLWEEWENIYRNTPKHNQQNEKAAQAFYLKNESEMLRGSKVSWVKRPLLTLMKIRARDGLATFQCEYQNEPSDPESEIFSGCIDQSYYRTLPHDVVFYGAVDPSLGKKGKGKDPSAILVGGYQKSTGILYVVEAKIKKRVPSLIIQDVIKLQKEYNCQLWAVETVQFQEFFKDELVKESAKQSAHIPAKGVKPNTEKELRIESLQPHFENGFIKLLPEQSELIAQLRHFPNHDHDDGADALEMLWKLATSNSASSSIEPIPMYDDCPY</sequence>
<accession>A0A376BUL3</accession>
<dbReference type="Gene3D" id="3.40.50.300">
    <property type="entry name" value="P-loop containing nucleotide triphosphate hydrolases"/>
    <property type="match status" value="1"/>
</dbReference>
<dbReference type="InterPro" id="IPR027417">
    <property type="entry name" value="P-loop_NTPase"/>
</dbReference>
<keyword evidence="2" id="KW-1185">Reference proteome</keyword>